<evidence type="ECO:0000313" key="5">
    <source>
        <dbReference type="Proteomes" id="UP000184330"/>
    </source>
</evidence>
<dbReference type="InterPro" id="IPR036291">
    <property type="entry name" value="NAD(P)-bd_dom_sf"/>
</dbReference>
<keyword evidence="3" id="KW-0560">Oxidoreductase</keyword>
<reference evidence="4 5" key="1">
    <citation type="submission" date="2016-03" db="EMBL/GenBank/DDBJ databases">
        <authorList>
            <person name="Ploux O."/>
        </authorList>
    </citation>
    <scope>NUCLEOTIDE SEQUENCE [LARGE SCALE GENOMIC DNA]</scope>
    <source>
        <strain evidence="4 5">UAMH 11012</strain>
    </source>
</reference>
<protein>
    <recommendedName>
        <fullName evidence="6">Levodione reductase</fullName>
    </recommendedName>
</protein>
<comment type="similarity">
    <text evidence="1">Belongs to the short-chain dehydrogenases/reductases (SDR) family.</text>
</comment>
<dbReference type="AlphaFoldDB" id="A0A1L7XH85"/>
<organism evidence="4 5">
    <name type="scientific">Phialocephala subalpina</name>
    <dbReference type="NCBI Taxonomy" id="576137"/>
    <lineage>
        <taxon>Eukaryota</taxon>
        <taxon>Fungi</taxon>
        <taxon>Dikarya</taxon>
        <taxon>Ascomycota</taxon>
        <taxon>Pezizomycotina</taxon>
        <taxon>Leotiomycetes</taxon>
        <taxon>Helotiales</taxon>
        <taxon>Mollisiaceae</taxon>
        <taxon>Phialocephala</taxon>
        <taxon>Phialocephala fortinii species complex</taxon>
    </lineage>
</organism>
<dbReference type="EMBL" id="FJOG01000026">
    <property type="protein sequence ID" value="CZR64391.1"/>
    <property type="molecule type" value="Genomic_DNA"/>
</dbReference>
<dbReference type="Pfam" id="PF13561">
    <property type="entry name" value="adh_short_C2"/>
    <property type="match status" value="1"/>
</dbReference>
<dbReference type="GO" id="GO:0009688">
    <property type="term" value="P:abscisic acid biosynthetic process"/>
    <property type="evidence" value="ECO:0007669"/>
    <property type="project" value="UniProtKB-ARBA"/>
</dbReference>
<accession>A0A1L7XH85</accession>
<dbReference type="Pfam" id="PF00106">
    <property type="entry name" value="adh_short"/>
    <property type="match status" value="1"/>
</dbReference>
<evidence type="ECO:0008006" key="6">
    <source>
        <dbReference type="Google" id="ProtNLM"/>
    </source>
</evidence>
<evidence type="ECO:0000256" key="3">
    <source>
        <dbReference type="ARBA" id="ARBA00023002"/>
    </source>
</evidence>
<dbReference type="GO" id="GO:0016491">
    <property type="term" value="F:oxidoreductase activity"/>
    <property type="evidence" value="ECO:0007669"/>
    <property type="project" value="UniProtKB-KW"/>
</dbReference>
<dbReference type="Gene3D" id="3.40.50.720">
    <property type="entry name" value="NAD(P)-binding Rossmann-like Domain"/>
    <property type="match status" value="1"/>
</dbReference>
<name>A0A1L7XH85_9HELO</name>
<dbReference type="CDD" id="cd05233">
    <property type="entry name" value="SDR_c"/>
    <property type="match status" value="1"/>
</dbReference>
<dbReference type="PANTHER" id="PTHR24321:SF8">
    <property type="entry name" value="ESTRADIOL 17-BETA-DEHYDROGENASE 8-RELATED"/>
    <property type="match status" value="1"/>
</dbReference>
<dbReference type="STRING" id="576137.A0A1L7XH85"/>
<dbReference type="InterPro" id="IPR002347">
    <property type="entry name" value="SDR_fam"/>
</dbReference>
<evidence type="ECO:0000313" key="4">
    <source>
        <dbReference type="EMBL" id="CZR64391.1"/>
    </source>
</evidence>
<keyword evidence="2" id="KW-0521">NADP</keyword>
<dbReference type="Proteomes" id="UP000184330">
    <property type="component" value="Unassembled WGS sequence"/>
</dbReference>
<keyword evidence="5" id="KW-1185">Reference proteome</keyword>
<sequence>MSTSMLQHSPISGRLAGQVALITGGAGNIGLATANRFLHEGAKVVLIDINPKALQDAKTSLEAKLSSEVMPSDSMHCITADVTSEPAVEAFVAETVKVFGRLDCAFLCAGFSYSSKSLLETSVDLYDRVMLINCRSGKLRCFKHLILYPATFEVYRSTWLMVVSNTAFLGIKHVGTAMKNLKTGGSIILASSIAGLRATPGLIAYSAAKYALRGMCVTAAAELGPYGIRVNTVHPCGVNTPMFLATWTPEKMATMLGNVPLGRWAEVEDIAAVVSFLASKDSQFMTGGHLKIDGGAVSS</sequence>
<dbReference type="PRINTS" id="PR00081">
    <property type="entry name" value="GDHRDH"/>
</dbReference>
<proteinExistence type="inferred from homology"/>
<gene>
    <name evidence="4" type="ORF">PAC_14289</name>
</gene>
<dbReference type="FunFam" id="3.40.50.720:FF:000084">
    <property type="entry name" value="Short-chain dehydrogenase reductase"/>
    <property type="match status" value="1"/>
</dbReference>
<dbReference type="SUPFAM" id="SSF51735">
    <property type="entry name" value="NAD(P)-binding Rossmann-fold domains"/>
    <property type="match status" value="1"/>
</dbReference>
<dbReference type="InterPro" id="IPR020904">
    <property type="entry name" value="Sc_DH/Rdtase_CS"/>
</dbReference>
<dbReference type="PROSITE" id="PS00061">
    <property type="entry name" value="ADH_SHORT"/>
    <property type="match status" value="1"/>
</dbReference>
<dbReference type="OrthoDB" id="1669814at2759"/>
<evidence type="ECO:0000256" key="1">
    <source>
        <dbReference type="ARBA" id="ARBA00006484"/>
    </source>
</evidence>
<dbReference type="PANTHER" id="PTHR24321">
    <property type="entry name" value="DEHYDROGENASES, SHORT CHAIN"/>
    <property type="match status" value="1"/>
</dbReference>
<evidence type="ECO:0000256" key="2">
    <source>
        <dbReference type="ARBA" id="ARBA00022857"/>
    </source>
</evidence>